<proteinExistence type="inferred from homology"/>
<reference evidence="9" key="1">
    <citation type="submission" date="2023-02" db="EMBL/GenBank/DDBJ databases">
        <title>Genome of toxic invasive species Heracleum sosnowskyi carries increased number of genes despite the absence of recent whole-genome duplications.</title>
        <authorList>
            <person name="Schelkunov M."/>
            <person name="Shtratnikova V."/>
            <person name="Makarenko M."/>
            <person name="Klepikova A."/>
            <person name="Omelchenko D."/>
            <person name="Novikova G."/>
            <person name="Obukhova E."/>
            <person name="Bogdanov V."/>
            <person name="Penin A."/>
            <person name="Logacheva M."/>
        </authorList>
    </citation>
    <scope>NUCLEOTIDE SEQUENCE</scope>
    <source>
        <strain evidence="9">Hsosn_3</strain>
        <tissue evidence="9">Leaf</tissue>
    </source>
</reference>
<dbReference type="GO" id="GO:0050661">
    <property type="term" value="F:NADP binding"/>
    <property type="evidence" value="ECO:0007669"/>
    <property type="project" value="InterPro"/>
</dbReference>
<dbReference type="InterPro" id="IPR036188">
    <property type="entry name" value="FAD/NAD-bd_sf"/>
</dbReference>
<evidence type="ECO:0000256" key="5">
    <source>
        <dbReference type="ARBA" id="ARBA00022857"/>
    </source>
</evidence>
<keyword evidence="6 8" id="KW-0560">Oxidoreductase</keyword>
<organism evidence="9 10">
    <name type="scientific">Heracleum sosnowskyi</name>
    <dbReference type="NCBI Taxonomy" id="360622"/>
    <lineage>
        <taxon>Eukaryota</taxon>
        <taxon>Viridiplantae</taxon>
        <taxon>Streptophyta</taxon>
        <taxon>Embryophyta</taxon>
        <taxon>Tracheophyta</taxon>
        <taxon>Spermatophyta</taxon>
        <taxon>Magnoliopsida</taxon>
        <taxon>eudicotyledons</taxon>
        <taxon>Gunneridae</taxon>
        <taxon>Pentapetalae</taxon>
        <taxon>asterids</taxon>
        <taxon>campanulids</taxon>
        <taxon>Apiales</taxon>
        <taxon>Apiaceae</taxon>
        <taxon>Apioideae</taxon>
        <taxon>apioid superclade</taxon>
        <taxon>Tordylieae</taxon>
        <taxon>Tordyliinae</taxon>
        <taxon>Heracleum</taxon>
    </lineage>
</organism>
<keyword evidence="4 8" id="KW-0274">FAD</keyword>
<dbReference type="AlphaFoldDB" id="A0AAD8HDW6"/>
<protein>
    <recommendedName>
        <fullName evidence="8">Flavin-containing monooxygenase</fullName>
        <ecNumber evidence="8">1.-.-.-</ecNumber>
    </recommendedName>
</protein>
<evidence type="ECO:0000256" key="2">
    <source>
        <dbReference type="ARBA" id="ARBA00009183"/>
    </source>
</evidence>
<comment type="cofactor">
    <cofactor evidence="1 8">
        <name>FAD</name>
        <dbReference type="ChEBI" id="CHEBI:57692"/>
    </cofactor>
</comment>
<sequence>MPSSLNVAVIGAGVAGLLAGRELMRAGHRVTIFEKQNQLGGTWVYDPRVESDLLSLDPDREIIQNSLYSSLRTNFPRHLMGFSDFSFTKIYDDPRTFPSHEEVLKFLNDFAVHFGVNELIRLSTEVVRVELLTDKWIVESRSGELSQEEVFDAVVVCNGQFTEPRVANFPGIDKWPGKQIHSHNYRVPEPFRDQTVVVIGAGPSAMDISGEIAEVAKEVHISTRSSSLLAKSAIFENLKQHSEIDYVDESGKVAFVDGSSVQADILFHCTGYKCNFPFLKTNNIVTVDDNRVGPLYKHVFPPALAPGLSFIGIPTAVTVFPMMELQAKWISLVLSGQVLLPSKESMMTDTEGYYKSLEQHGLPIRHTHFLFPTKFEYLDCDLSFIWTSSKFSSLRQCREKRPTGAARLHCSESSRINLIILFTLKIFSIQVQCKGHGLFISSFRPLN</sequence>
<keyword evidence="5" id="KW-0521">NADP</keyword>
<evidence type="ECO:0000256" key="8">
    <source>
        <dbReference type="RuleBase" id="RU361177"/>
    </source>
</evidence>
<dbReference type="EC" id="1.-.-.-" evidence="8"/>
<keyword evidence="10" id="KW-1185">Reference proteome</keyword>
<dbReference type="PANTHER" id="PTHR23023">
    <property type="entry name" value="DIMETHYLANILINE MONOOXYGENASE"/>
    <property type="match status" value="1"/>
</dbReference>
<evidence type="ECO:0000256" key="7">
    <source>
        <dbReference type="ARBA" id="ARBA00023033"/>
    </source>
</evidence>
<accession>A0AAD8HDW6</accession>
<comment type="caution">
    <text evidence="9">The sequence shown here is derived from an EMBL/GenBank/DDBJ whole genome shotgun (WGS) entry which is preliminary data.</text>
</comment>
<dbReference type="SUPFAM" id="SSF51905">
    <property type="entry name" value="FAD/NAD(P)-binding domain"/>
    <property type="match status" value="2"/>
</dbReference>
<dbReference type="Gene3D" id="3.50.50.60">
    <property type="entry name" value="FAD/NAD(P)-binding domain"/>
    <property type="match status" value="2"/>
</dbReference>
<evidence type="ECO:0000256" key="3">
    <source>
        <dbReference type="ARBA" id="ARBA00022630"/>
    </source>
</evidence>
<comment type="similarity">
    <text evidence="2 8">Belongs to the FMO family.</text>
</comment>
<dbReference type="InterPro" id="IPR020946">
    <property type="entry name" value="Flavin_mOase-like"/>
</dbReference>
<keyword evidence="7 8" id="KW-0503">Monooxygenase</keyword>
<dbReference type="FunFam" id="3.50.50.60:FF:000138">
    <property type="entry name" value="Flavin-containing monooxygenase"/>
    <property type="match status" value="1"/>
</dbReference>
<evidence type="ECO:0000256" key="6">
    <source>
        <dbReference type="ARBA" id="ARBA00023002"/>
    </source>
</evidence>
<evidence type="ECO:0000313" key="9">
    <source>
        <dbReference type="EMBL" id="KAK1364544.1"/>
    </source>
</evidence>
<dbReference type="InterPro" id="IPR050346">
    <property type="entry name" value="FMO-like"/>
</dbReference>
<reference evidence="9" key="2">
    <citation type="submission" date="2023-05" db="EMBL/GenBank/DDBJ databases">
        <authorList>
            <person name="Schelkunov M.I."/>
        </authorList>
    </citation>
    <scope>NUCLEOTIDE SEQUENCE</scope>
    <source>
        <strain evidence="9">Hsosn_3</strain>
        <tissue evidence="9">Leaf</tissue>
    </source>
</reference>
<gene>
    <name evidence="9" type="ORF">POM88_040105</name>
</gene>
<keyword evidence="3 8" id="KW-0285">Flavoprotein</keyword>
<dbReference type="GO" id="GO:0004499">
    <property type="term" value="F:N,N-dimethylaniline monooxygenase activity"/>
    <property type="evidence" value="ECO:0007669"/>
    <property type="project" value="InterPro"/>
</dbReference>
<evidence type="ECO:0000313" key="10">
    <source>
        <dbReference type="Proteomes" id="UP001237642"/>
    </source>
</evidence>
<evidence type="ECO:0000256" key="4">
    <source>
        <dbReference type="ARBA" id="ARBA00022827"/>
    </source>
</evidence>
<dbReference type="Proteomes" id="UP001237642">
    <property type="component" value="Unassembled WGS sequence"/>
</dbReference>
<dbReference type="PRINTS" id="PR00370">
    <property type="entry name" value="FMOXYGENASE"/>
</dbReference>
<evidence type="ECO:0000256" key="1">
    <source>
        <dbReference type="ARBA" id="ARBA00001974"/>
    </source>
</evidence>
<name>A0AAD8HDW6_9APIA</name>
<dbReference type="Pfam" id="PF00743">
    <property type="entry name" value="FMO-like"/>
    <property type="match status" value="2"/>
</dbReference>
<dbReference type="GO" id="GO:0050660">
    <property type="term" value="F:flavin adenine dinucleotide binding"/>
    <property type="evidence" value="ECO:0007669"/>
    <property type="project" value="InterPro"/>
</dbReference>
<dbReference type="EMBL" id="JAUIZM010000009">
    <property type="protein sequence ID" value="KAK1364544.1"/>
    <property type="molecule type" value="Genomic_DNA"/>
</dbReference>
<dbReference type="InterPro" id="IPR000960">
    <property type="entry name" value="Flavin_mOase"/>
</dbReference>